<dbReference type="EMBL" id="CM046395">
    <property type="protein sequence ID" value="KAI8542582.1"/>
    <property type="molecule type" value="Genomic_DNA"/>
</dbReference>
<keyword evidence="2" id="KW-1185">Reference proteome</keyword>
<gene>
    <name evidence="1" type="ORF">RHMOL_Rhmol08G0148900</name>
</gene>
<reference evidence="1" key="1">
    <citation type="submission" date="2022-02" db="EMBL/GenBank/DDBJ databases">
        <title>Plant Genome Project.</title>
        <authorList>
            <person name="Zhang R.-G."/>
        </authorList>
    </citation>
    <scope>NUCLEOTIDE SEQUENCE</scope>
    <source>
        <strain evidence="1">AT1</strain>
    </source>
</reference>
<comment type="caution">
    <text evidence="1">The sequence shown here is derived from an EMBL/GenBank/DDBJ whole genome shotgun (WGS) entry which is preliminary data.</text>
</comment>
<evidence type="ECO:0000313" key="1">
    <source>
        <dbReference type="EMBL" id="KAI8542582.1"/>
    </source>
</evidence>
<protein>
    <submittedName>
        <fullName evidence="1">Uncharacterized protein</fullName>
    </submittedName>
</protein>
<evidence type="ECO:0000313" key="2">
    <source>
        <dbReference type="Proteomes" id="UP001062846"/>
    </source>
</evidence>
<sequence length="79" mass="9111">MAEDLARLIKDVVDESLKETREKLDETQARFLENKDNIDLFNKKLQILKDAKIAQMLAQEAEEATSSRNVRPRTQPPTN</sequence>
<proteinExistence type="predicted"/>
<organism evidence="1 2">
    <name type="scientific">Rhododendron molle</name>
    <name type="common">Chinese azalea</name>
    <name type="synonym">Azalea mollis</name>
    <dbReference type="NCBI Taxonomy" id="49168"/>
    <lineage>
        <taxon>Eukaryota</taxon>
        <taxon>Viridiplantae</taxon>
        <taxon>Streptophyta</taxon>
        <taxon>Embryophyta</taxon>
        <taxon>Tracheophyta</taxon>
        <taxon>Spermatophyta</taxon>
        <taxon>Magnoliopsida</taxon>
        <taxon>eudicotyledons</taxon>
        <taxon>Gunneridae</taxon>
        <taxon>Pentapetalae</taxon>
        <taxon>asterids</taxon>
        <taxon>Ericales</taxon>
        <taxon>Ericaceae</taxon>
        <taxon>Ericoideae</taxon>
        <taxon>Rhodoreae</taxon>
        <taxon>Rhododendron</taxon>
    </lineage>
</organism>
<accession>A0ACC0MPZ3</accession>
<name>A0ACC0MPZ3_RHOML</name>
<dbReference type="Proteomes" id="UP001062846">
    <property type="component" value="Chromosome 8"/>
</dbReference>